<gene>
    <name evidence="1" type="ORF">QE152_g21835</name>
</gene>
<keyword evidence="2" id="KW-1185">Reference proteome</keyword>
<dbReference type="Proteomes" id="UP001458880">
    <property type="component" value="Unassembled WGS sequence"/>
</dbReference>
<organism evidence="1 2">
    <name type="scientific">Popillia japonica</name>
    <name type="common">Japanese beetle</name>
    <dbReference type="NCBI Taxonomy" id="7064"/>
    <lineage>
        <taxon>Eukaryota</taxon>
        <taxon>Metazoa</taxon>
        <taxon>Ecdysozoa</taxon>
        <taxon>Arthropoda</taxon>
        <taxon>Hexapoda</taxon>
        <taxon>Insecta</taxon>
        <taxon>Pterygota</taxon>
        <taxon>Neoptera</taxon>
        <taxon>Endopterygota</taxon>
        <taxon>Coleoptera</taxon>
        <taxon>Polyphaga</taxon>
        <taxon>Scarabaeiformia</taxon>
        <taxon>Scarabaeidae</taxon>
        <taxon>Rutelinae</taxon>
        <taxon>Popillia</taxon>
    </lineage>
</organism>
<evidence type="ECO:0000313" key="2">
    <source>
        <dbReference type="Proteomes" id="UP001458880"/>
    </source>
</evidence>
<protein>
    <submittedName>
        <fullName evidence="1">Uncharacterized protein</fullName>
    </submittedName>
</protein>
<dbReference type="AlphaFoldDB" id="A0AAW1KKJ3"/>
<dbReference type="EMBL" id="JASPKY010000206">
    <property type="protein sequence ID" value="KAK9720827.1"/>
    <property type="molecule type" value="Genomic_DNA"/>
</dbReference>
<name>A0AAW1KKJ3_POPJA</name>
<proteinExistence type="predicted"/>
<reference evidence="1 2" key="1">
    <citation type="journal article" date="2024" name="BMC Genomics">
        <title>De novo assembly and annotation of Popillia japonica's genome with initial clues to its potential as an invasive pest.</title>
        <authorList>
            <person name="Cucini C."/>
            <person name="Boschi S."/>
            <person name="Funari R."/>
            <person name="Cardaioli E."/>
            <person name="Iannotti N."/>
            <person name="Marturano G."/>
            <person name="Paoli F."/>
            <person name="Bruttini M."/>
            <person name="Carapelli A."/>
            <person name="Frati F."/>
            <person name="Nardi F."/>
        </authorList>
    </citation>
    <scope>NUCLEOTIDE SEQUENCE [LARGE SCALE GENOMIC DNA]</scope>
    <source>
        <strain evidence="1">DMR45628</strain>
    </source>
</reference>
<accession>A0AAW1KKJ3</accession>
<comment type="caution">
    <text evidence="1">The sequence shown here is derived from an EMBL/GenBank/DDBJ whole genome shotgun (WGS) entry which is preliminary data.</text>
</comment>
<evidence type="ECO:0000313" key="1">
    <source>
        <dbReference type="EMBL" id="KAK9720827.1"/>
    </source>
</evidence>
<sequence>MTIRQASFHFSVRKSTLADRIKQLGGGDVDMKPLMGHFKKTFSEQLESKLVEHLIDLGNKMIPTNKKGFLRFAFELAEYLKTPHQFNKEKKIVGDKFYYEFLSPHPQLWCRKPQSTSIQRAVGFNKPQVDIFFNKYEEMISKLKFTPFKEQSVSTNHK</sequence>